<comment type="catalytic activity">
    <reaction evidence="1">
        <text>Hydrolysis of terminal non-reducing alpha-L-arabinofuranoside residues in alpha-L-arabinosides.</text>
        <dbReference type="EC" id="3.2.1.55"/>
    </reaction>
</comment>
<dbReference type="SUPFAM" id="SSF51445">
    <property type="entry name" value="(Trans)glycosidases"/>
    <property type="match status" value="1"/>
</dbReference>
<comment type="similarity">
    <text evidence="2">Belongs to the glycosyl hydrolase 51 family.</text>
</comment>
<proteinExistence type="inferred from homology"/>
<dbReference type="RefSeq" id="WP_345188775.1">
    <property type="nucleotide sequence ID" value="NZ_BAABGP010000024.1"/>
</dbReference>
<evidence type="ECO:0000256" key="2">
    <source>
        <dbReference type="ARBA" id="ARBA00007186"/>
    </source>
</evidence>
<keyword evidence="8" id="KW-1185">Reference proteome</keyword>
<keyword evidence="4" id="KW-0732">Signal</keyword>
<feature type="domain" description="Alpha-L-arabinofuranosidase C-terminal" evidence="6">
    <location>
        <begin position="422"/>
        <end position="750"/>
    </location>
</feature>
<evidence type="ECO:0000256" key="5">
    <source>
        <dbReference type="ARBA" id="ARBA00022801"/>
    </source>
</evidence>
<evidence type="ECO:0000313" key="8">
    <source>
        <dbReference type="Proteomes" id="UP001500731"/>
    </source>
</evidence>
<reference evidence="8" key="1">
    <citation type="journal article" date="2019" name="Int. J. Syst. Evol. Microbiol.">
        <title>The Global Catalogue of Microorganisms (GCM) 10K type strain sequencing project: providing services to taxonomists for standard genome sequencing and annotation.</title>
        <authorList>
            <consortium name="The Broad Institute Genomics Platform"/>
            <consortium name="The Broad Institute Genome Sequencing Center for Infectious Disease"/>
            <person name="Wu L."/>
            <person name="Ma J."/>
        </authorList>
    </citation>
    <scope>NUCLEOTIDE SEQUENCE [LARGE SCALE GENOMIC DNA]</scope>
    <source>
        <strain evidence="8">JCM 17839</strain>
    </source>
</reference>
<evidence type="ECO:0000256" key="1">
    <source>
        <dbReference type="ARBA" id="ARBA00001462"/>
    </source>
</evidence>
<gene>
    <name evidence="7" type="ORF">GCM10023171_35320</name>
</gene>
<sequence length="763" mass="84111">MVRLTIRDDLPSRPISPDLWGVFFEDINFSADGGLYAELVQNRSFEYTDIKVSGWGPLTAWSVDGDVELRTDAPLSESAPHYARIDAGSSLTNHGFDGISLIADSDYTFSVFARSANGGRLQVSLGTASESTAADVHINTSEWTRYEVVLHATQTAIDGTLSLRAEEDAIDVDLVSLFPNRVFRDSDNGMREDLAQAIADLRPRFVRFPGGCVSHGSGLDNMYRWPDTIGELQSRVPNFNVWGYHQSFGIGYLEYFRFCEQIGATALPVLAAGVCCQNSEGGQHAIPDEHMEDYIAEVLGLVEFANGDASTEWGARRTALGHPVPFGLRYLAIGNEDEITPDFRDRFARIYAALRETHPEIVVIGTVGPAAFGADYDDGWEFARQLEVPIVDEHSYKAPKWLFEHVDRYDSYDRSGPAVYLGEYGSKANRMLNALAEAAYMTGLERNGDIVKLASYAPLLAKTHRTQWTPDLIYFDNQRVMPSLNYHVQSMFSTTAGDGSRAVEISEAPTFVRPRQTYSTVAVEATGFRVAFQGVSLNGIVAPDVTADTKDGRVVLPLRSETADYVVRARATALERTTDHEIGFSLHFGAVGSPNSWEWAFGTWLNRSLTPYYTADGDRDELIPSLPFTVEIGREYEIEVRVFGAGERIEYLLDGELVQEYIDPAIPEQRFVATCITDSTKGRSALRIVNATSEERSLELELASGSKLPSSRVLTLTAPEDAGVPFEPSPAEPEATELPSGATLLIPPYSFAVLEWDDIATLA</sequence>
<dbReference type="PANTHER" id="PTHR31776">
    <property type="entry name" value="ALPHA-L-ARABINOFURANOSIDASE 1"/>
    <property type="match status" value="1"/>
</dbReference>
<protein>
    <recommendedName>
        <fullName evidence="3">non-reducing end alpha-L-arabinofuranosidase</fullName>
        <ecNumber evidence="3">3.2.1.55</ecNumber>
    </recommendedName>
</protein>
<dbReference type="EMBL" id="BAABGP010000024">
    <property type="protein sequence ID" value="GAA4491424.1"/>
    <property type="molecule type" value="Genomic_DNA"/>
</dbReference>
<evidence type="ECO:0000256" key="3">
    <source>
        <dbReference type="ARBA" id="ARBA00012670"/>
    </source>
</evidence>
<dbReference type="InterPro" id="IPR017853">
    <property type="entry name" value="GH"/>
</dbReference>
<dbReference type="InterPro" id="IPR055235">
    <property type="entry name" value="ASD1_cat"/>
</dbReference>
<dbReference type="PANTHER" id="PTHR31776:SF26">
    <property type="entry name" value="SECRETED ARABINOSIDASE"/>
    <property type="match status" value="1"/>
</dbReference>
<dbReference type="SMART" id="SM00813">
    <property type="entry name" value="Alpha-L-AF_C"/>
    <property type="match status" value="1"/>
</dbReference>
<dbReference type="Pfam" id="PF22848">
    <property type="entry name" value="ASD1_dom"/>
    <property type="match status" value="1"/>
</dbReference>
<keyword evidence="5" id="KW-0378">Hydrolase</keyword>
<dbReference type="Proteomes" id="UP001500731">
    <property type="component" value="Unassembled WGS sequence"/>
</dbReference>
<dbReference type="EC" id="3.2.1.55" evidence="3"/>
<dbReference type="Gene3D" id="3.20.20.80">
    <property type="entry name" value="Glycosidases"/>
    <property type="match status" value="1"/>
</dbReference>
<evidence type="ECO:0000313" key="7">
    <source>
        <dbReference type="EMBL" id="GAA4491424.1"/>
    </source>
</evidence>
<name>A0ABP8PQF7_9MICO</name>
<dbReference type="Pfam" id="PF06964">
    <property type="entry name" value="Alpha-L-AF_C"/>
    <property type="match status" value="1"/>
</dbReference>
<evidence type="ECO:0000256" key="4">
    <source>
        <dbReference type="ARBA" id="ARBA00022729"/>
    </source>
</evidence>
<comment type="caution">
    <text evidence="7">The sequence shown here is derived from an EMBL/GenBank/DDBJ whole genome shotgun (WGS) entry which is preliminary data.</text>
</comment>
<dbReference type="Gene3D" id="2.60.120.260">
    <property type="entry name" value="Galactose-binding domain-like"/>
    <property type="match status" value="1"/>
</dbReference>
<evidence type="ECO:0000259" key="6">
    <source>
        <dbReference type="SMART" id="SM00813"/>
    </source>
</evidence>
<organism evidence="7 8">
    <name type="scientific">Microbacterium panaciterrae</name>
    <dbReference type="NCBI Taxonomy" id="985759"/>
    <lineage>
        <taxon>Bacteria</taxon>
        <taxon>Bacillati</taxon>
        <taxon>Actinomycetota</taxon>
        <taxon>Actinomycetes</taxon>
        <taxon>Micrococcales</taxon>
        <taxon>Microbacteriaceae</taxon>
        <taxon>Microbacterium</taxon>
    </lineage>
</organism>
<accession>A0ABP8PQF7</accession>
<dbReference type="InterPro" id="IPR010720">
    <property type="entry name" value="Alpha-L-AF_C"/>
</dbReference>
<dbReference type="InterPro" id="IPR051563">
    <property type="entry name" value="Glycosyl_Hydrolase_51"/>
</dbReference>
<dbReference type="Gene3D" id="2.60.120.560">
    <property type="entry name" value="Exo-inulinase, domain 1"/>
    <property type="match status" value="1"/>
</dbReference>